<dbReference type="PANTHER" id="PTHR10131:SF94">
    <property type="entry name" value="TNF RECEPTOR-ASSOCIATED FACTOR 4"/>
    <property type="match status" value="1"/>
</dbReference>
<keyword evidence="2" id="KW-0963">Cytoplasm</keyword>
<dbReference type="Gene3D" id="2.60.210.10">
    <property type="entry name" value="Apoptosis, Tumor Necrosis Factor Receptor Associated Protein 2, Chain A"/>
    <property type="match status" value="1"/>
</dbReference>
<dbReference type="SUPFAM" id="SSF49599">
    <property type="entry name" value="TRAF domain-like"/>
    <property type="match status" value="2"/>
</dbReference>
<keyword evidence="3 5" id="KW-0863">Zinc-finger</keyword>
<keyword evidence="9" id="KW-1185">Reference proteome</keyword>
<proteinExistence type="predicted"/>
<dbReference type="InterPro" id="IPR013083">
    <property type="entry name" value="Znf_RING/FYVE/PHD"/>
</dbReference>
<dbReference type="Gene3D" id="3.30.40.10">
    <property type="entry name" value="Zinc/RING finger domain, C3HC4 (zinc finger)"/>
    <property type="match status" value="2"/>
</dbReference>
<name>A0AAV7JGK4_9METZ</name>
<evidence type="ECO:0000313" key="8">
    <source>
        <dbReference type="EMBL" id="KAI6648017.1"/>
    </source>
</evidence>
<dbReference type="InterPro" id="IPR001841">
    <property type="entry name" value="Znf_RING"/>
</dbReference>
<keyword evidence="4" id="KW-0862">Zinc</keyword>
<reference evidence="8 9" key="1">
    <citation type="journal article" date="2023" name="BMC Biol.">
        <title>The compact genome of the sponge Oopsacas minuta (Hexactinellida) is lacking key metazoan core genes.</title>
        <authorList>
            <person name="Santini S."/>
            <person name="Schenkelaars Q."/>
            <person name="Jourda C."/>
            <person name="Duchesne M."/>
            <person name="Belahbib H."/>
            <person name="Rocher C."/>
            <person name="Selva M."/>
            <person name="Riesgo A."/>
            <person name="Vervoort M."/>
            <person name="Leys S.P."/>
            <person name="Kodjabachian L."/>
            <person name="Le Bivic A."/>
            <person name="Borchiellini C."/>
            <person name="Claverie J.M."/>
            <person name="Renard E."/>
        </authorList>
    </citation>
    <scope>NUCLEOTIDE SEQUENCE [LARGE SCALE GENOMIC DNA]</scope>
    <source>
        <strain evidence="8">SPO-2</strain>
    </source>
</reference>
<accession>A0AAV7JGK4</accession>
<keyword evidence="8" id="KW-0675">Receptor</keyword>
<dbReference type="InterPro" id="IPR002083">
    <property type="entry name" value="MATH/TRAF_dom"/>
</dbReference>
<evidence type="ECO:0000259" key="7">
    <source>
        <dbReference type="PROSITE" id="PS50144"/>
    </source>
</evidence>
<feature type="domain" description="MATH" evidence="7">
    <location>
        <begin position="199"/>
        <end position="344"/>
    </location>
</feature>
<dbReference type="PROSITE" id="PS50144">
    <property type="entry name" value="MATH"/>
    <property type="match status" value="1"/>
</dbReference>
<protein>
    <submittedName>
        <fullName evidence="8">TNF receptor-associated factor 4</fullName>
    </submittedName>
</protein>
<dbReference type="SUPFAM" id="SSF57850">
    <property type="entry name" value="RING/U-box"/>
    <property type="match status" value="1"/>
</dbReference>
<dbReference type="AlphaFoldDB" id="A0AAV7JGK4"/>
<feature type="domain" description="RING-type" evidence="6">
    <location>
        <begin position="42"/>
        <end position="82"/>
    </location>
</feature>
<dbReference type="SMART" id="SM00061">
    <property type="entry name" value="MATH"/>
    <property type="match status" value="1"/>
</dbReference>
<keyword evidence="3 5" id="KW-0479">Metal-binding</keyword>
<gene>
    <name evidence="8" type="ORF">LOD99_8344</name>
</gene>
<dbReference type="InterPro" id="IPR008974">
    <property type="entry name" value="TRAF-like"/>
</dbReference>
<dbReference type="GO" id="GO:0005737">
    <property type="term" value="C:cytoplasm"/>
    <property type="evidence" value="ECO:0007669"/>
    <property type="project" value="UniProtKB-SubCell"/>
</dbReference>
<dbReference type="GO" id="GO:0043122">
    <property type="term" value="P:regulation of canonical NF-kappaB signal transduction"/>
    <property type="evidence" value="ECO:0007669"/>
    <property type="project" value="TreeGrafter"/>
</dbReference>
<dbReference type="GO" id="GO:0008270">
    <property type="term" value="F:zinc ion binding"/>
    <property type="evidence" value="ECO:0007669"/>
    <property type="project" value="UniProtKB-KW"/>
</dbReference>
<dbReference type="PROSITE" id="PS50089">
    <property type="entry name" value="ZF_RING_2"/>
    <property type="match status" value="1"/>
</dbReference>
<sequence length="351" mass="40841">MANTYFDTPLNLSETLLVSLCRGSYGGFDPDLFAEKYEDHICAICLGILRNPVCTKCKHFFCESCFGCIRDNEDCARCPIDRNKLLPHEYYIARTTQKEIESKLILKCPWSSESCKWSGNLKQLVTHIEDDCEYAFIKCRECPKEIRRKFMDKHEIEHWRSRCRNLLSSIKNRTSPVWFIQKDTWTILNQSRKVLDNFVTPFYWAIPGVESLIGRRCILFSPPILTDYYGYRYQVRINMGGYGDGYGRFISAYLYLMNGPNDKSLRWPFAANFQLTLLDQRLKEEDRGQHFAKTLQFLSHPALFNSPLAGESRNTGLGWGRFASFQLLQDNYCVEDTIVVCVELTTKFQPS</sequence>
<comment type="caution">
    <text evidence="8">The sequence shown here is derived from an EMBL/GenBank/DDBJ whole genome shotgun (WGS) entry which is preliminary data.</text>
</comment>
<evidence type="ECO:0000256" key="1">
    <source>
        <dbReference type="ARBA" id="ARBA00004496"/>
    </source>
</evidence>
<comment type="subcellular location">
    <subcellularLocation>
        <location evidence="1">Cytoplasm</location>
    </subcellularLocation>
</comment>
<evidence type="ECO:0000259" key="6">
    <source>
        <dbReference type="PROSITE" id="PS50089"/>
    </source>
</evidence>
<organism evidence="8 9">
    <name type="scientific">Oopsacas minuta</name>
    <dbReference type="NCBI Taxonomy" id="111878"/>
    <lineage>
        <taxon>Eukaryota</taxon>
        <taxon>Metazoa</taxon>
        <taxon>Porifera</taxon>
        <taxon>Hexactinellida</taxon>
        <taxon>Hexasterophora</taxon>
        <taxon>Lyssacinosida</taxon>
        <taxon>Leucopsacidae</taxon>
        <taxon>Oopsacas</taxon>
    </lineage>
</organism>
<evidence type="ECO:0000313" key="9">
    <source>
        <dbReference type="Proteomes" id="UP001165289"/>
    </source>
</evidence>
<evidence type="ECO:0000256" key="2">
    <source>
        <dbReference type="ARBA" id="ARBA00022490"/>
    </source>
</evidence>
<evidence type="ECO:0000256" key="4">
    <source>
        <dbReference type="ARBA" id="ARBA00022833"/>
    </source>
</evidence>
<dbReference type="Proteomes" id="UP001165289">
    <property type="component" value="Unassembled WGS sequence"/>
</dbReference>
<dbReference type="EMBL" id="JAKMXF010000334">
    <property type="protein sequence ID" value="KAI6648017.1"/>
    <property type="molecule type" value="Genomic_DNA"/>
</dbReference>
<evidence type="ECO:0000256" key="3">
    <source>
        <dbReference type="ARBA" id="ARBA00022771"/>
    </source>
</evidence>
<dbReference type="PANTHER" id="PTHR10131">
    <property type="entry name" value="TNF RECEPTOR ASSOCIATED FACTOR"/>
    <property type="match status" value="1"/>
</dbReference>
<dbReference type="SMART" id="SM00184">
    <property type="entry name" value="RING"/>
    <property type="match status" value="1"/>
</dbReference>
<dbReference type="Pfam" id="PF22486">
    <property type="entry name" value="MATH_2"/>
    <property type="match status" value="1"/>
</dbReference>
<evidence type="ECO:0000256" key="5">
    <source>
        <dbReference type="PROSITE-ProRule" id="PRU00175"/>
    </source>
</evidence>